<feature type="chain" id="PRO_5042125413" evidence="8">
    <location>
        <begin position="20"/>
        <end position="1079"/>
    </location>
</feature>
<dbReference type="KEGG" id="coy:HF329_15005"/>
<dbReference type="RefSeq" id="WP_168804866.1">
    <property type="nucleotide sequence ID" value="NZ_CP051205.1"/>
</dbReference>
<keyword evidence="6 7" id="KW-0998">Cell outer membrane</keyword>
<name>A0AAE6ZGI9_9BACT</name>
<dbReference type="Gene3D" id="2.40.170.20">
    <property type="entry name" value="TonB-dependent receptor, beta-barrel domain"/>
    <property type="match status" value="1"/>
</dbReference>
<dbReference type="InterPro" id="IPR039426">
    <property type="entry name" value="TonB-dep_rcpt-like"/>
</dbReference>
<dbReference type="NCBIfam" id="TIGR04056">
    <property type="entry name" value="OMP_RagA_SusC"/>
    <property type="match status" value="1"/>
</dbReference>
<dbReference type="AlphaFoldDB" id="A0AAE6ZGI9"/>
<protein>
    <submittedName>
        <fullName evidence="10">SusC/RagA family TonB-linked outer membrane protein</fullName>
    </submittedName>
</protein>
<evidence type="ECO:0000313" key="11">
    <source>
        <dbReference type="Proteomes" id="UP000502421"/>
    </source>
</evidence>
<dbReference type="InterPro" id="IPR036942">
    <property type="entry name" value="Beta-barrel_TonB_sf"/>
</dbReference>
<dbReference type="InterPro" id="IPR008969">
    <property type="entry name" value="CarboxyPept-like_regulatory"/>
</dbReference>
<dbReference type="Pfam" id="PF13715">
    <property type="entry name" value="CarbopepD_reg_2"/>
    <property type="match status" value="1"/>
</dbReference>
<proteinExistence type="inferred from homology"/>
<gene>
    <name evidence="10" type="ORF">HF329_15005</name>
</gene>
<dbReference type="Proteomes" id="UP000502421">
    <property type="component" value="Chromosome"/>
</dbReference>
<keyword evidence="3 7" id="KW-1134">Transmembrane beta strand</keyword>
<organism evidence="10 11">
    <name type="scientific">Chitinophaga oryzae</name>
    <dbReference type="NCBI Taxonomy" id="2725414"/>
    <lineage>
        <taxon>Bacteria</taxon>
        <taxon>Pseudomonadati</taxon>
        <taxon>Bacteroidota</taxon>
        <taxon>Chitinophagia</taxon>
        <taxon>Chitinophagales</taxon>
        <taxon>Chitinophagaceae</taxon>
        <taxon>Chitinophaga</taxon>
    </lineage>
</organism>
<evidence type="ECO:0000256" key="8">
    <source>
        <dbReference type="SAM" id="SignalP"/>
    </source>
</evidence>
<dbReference type="Gene3D" id="2.170.130.10">
    <property type="entry name" value="TonB-dependent receptor, plug domain"/>
    <property type="match status" value="1"/>
</dbReference>
<accession>A0AAE6ZGI9</accession>
<comment type="similarity">
    <text evidence="7">Belongs to the TonB-dependent receptor family.</text>
</comment>
<comment type="subcellular location">
    <subcellularLocation>
        <location evidence="1 7">Cell outer membrane</location>
        <topology evidence="1 7">Multi-pass membrane protein</topology>
    </subcellularLocation>
</comment>
<dbReference type="Pfam" id="PF07715">
    <property type="entry name" value="Plug"/>
    <property type="match status" value="1"/>
</dbReference>
<evidence type="ECO:0000256" key="2">
    <source>
        <dbReference type="ARBA" id="ARBA00022448"/>
    </source>
</evidence>
<dbReference type="Gene3D" id="2.60.40.1120">
    <property type="entry name" value="Carboxypeptidase-like, regulatory domain"/>
    <property type="match status" value="1"/>
</dbReference>
<evidence type="ECO:0000256" key="5">
    <source>
        <dbReference type="ARBA" id="ARBA00023136"/>
    </source>
</evidence>
<evidence type="ECO:0000256" key="3">
    <source>
        <dbReference type="ARBA" id="ARBA00022452"/>
    </source>
</evidence>
<dbReference type="InterPro" id="IPR023996">
    <property type="entry name" value="TonB-dep_OMP_SusC/RagA"/>
</dbReference>
<keyword evidence="4 7" id="KW-0812">Transmembrane</keyword>
<dbReference type="GO" id="GO:0009279">
    <property type="term" value="C:cell outer membrane"/>
    <property type="evidence" value="ECO:0007669"/>
    <property type="project" value="UniProtKB-SubCell"/>
</dbReference>
<dbReference type="InterPro" id="IPR012910">
    <property type="entry name" value="Plug_dom"/>
</dbReference>
<keyword evidence="5 7" id="KW-0472">Membrane</keyword>
<reference evidence="11" key="1">
    <citation type="submission" date="2020-04" db="EMBL/GenBank/DDBJ databases">
        <authorList>
            <person name="Kittiwongwattana C."/>
        </authorList>
    </citation>
    <scope>NUCLEOTIDE SEQUENCE [LARGE SCALE GENOMIC DNA]</scope>
    <source>
        <strain evidence="11">1310</strain>
    </source>
</reference>
<sequence length="1079" mass="116066">MKLFSISLLVIALQVSARAYSKHDTYAAKSGSHKEVFNEFKKQTDGIFFYNTNSITSAATPEARQSVSRSGSNASAPLSIIKGVVKDSAGTLLPGASVAVKGSDGKLKNGVATNSSGMFAINAAVGDVLVVSFIGYNTKEVKIVSETQLEIVLTSAGRTIDQVVVTALGIRKTVKALTYNIQEVKGEEITRVPDASFVNALAGKVAGITINSSASGIGGSTRVVMRGDKSLSATGNNNALYVLDGIPLPNLFSSSSTMSNGVYGGKDGGDGISDFNPEDIASMSVLTGAAAAALYGGMAANGALLINTKKGSAQKTSISFSNATNFYKPFVLPAFQNTYGTSSAGSFDSWGQKLARPSQYDPADFFQTGINVTNSLSLSTGTERSQTYFSAGTSNANGIISNNTFDRYNLTLRHTTNFLDDKLTLDITAMYVRSKNQNMLSQGQYLNPLVPIYLFPRGDDIEKYKVFERYNADRNFKTQFWPTSYGTQNMAMQNPYWTINRDFNMIDKERYILGANLTYRPVNWLTLMTRIRADNTVNRNEVNNYASTLPLLAANSGNGSYLDMTANTRNTYADVLATVEKSFGAIGLTVNAGASLLDNRFRLSGNSMGGDGAPLSKVPNLFTSANIIPQPQPGSQPDITQTQSVYATAQADYKRLVYLNLSARNEWPSQLADNGAARRSLFYPSAGLSFIVSDLVPLPEKIISFLKLRGSYSEVGNPPALFMANPPYDVTVSGPNLNRNLPFNLVPERTRSYEAGITANLLGKKLNLDVTLYKANTFNQVFTFPAPGGSGFANYFLNAGNVENKGIEASLGYNGKAGAVQFNSGVTFTLNRNKIIELAGNAVNPFNGEKLGASDTMYMAGIGSASSAAVLGSSIGDIYVNSLMTDPHGYILINNTTGGMVQANNSQLIYAGNPNPRYKIAFRNGISYRNFNLSFLIDWRIGGRVVSSTQAVMDGYGVSKASADARDNGGVLINGYPVDAQKYYQTVGMGTGVLSQYVYSATNARLREASLSYVVPPAIFKNRLKDVTVSVIGRNLFMFYNKAPFDPENTASTGTYFQGIDYFMTPSLRSFGFSLKVGL</sequence>
<feature type="signal peptide" evidence="8">
    <location>
        <begin position="1"/>
        <end position="19"/>
    </location>
</feature>
<dbReference type="PROSITE" id="PS52016">
    <property type="entry name" value="TONB_DEPENDENT_REC_3"/>
    <property type="match status" value="1"/>
</dbReference>
<keyword evidence="2 7" id="KW-0813">Transport</keyword>
<evidence type="ECO:0000259" key="9">
    <source>
        <dbReference type="Pfam" id="PF07715"/>
    </source>
</evidence>
<dbReference type="InterPro" id="IPR037066">
    <property type="entry name" value="Plug_dom_sf"/>
</dbReference>
<evidence type="ECO:0000256" key="7">
    <source>
        <dbReference type="PROSITE-ProRule" id="PRU01360"/>
    </source>
</evidence>
<keyword evidence="8" id="KW-0732">Signal</keyword>
<dbReference type="EMBL" id="CP051205">
    <property type="protein sequence ID" value="QJB32560.1"/>
    <property type="molecule type" value="Genomic_DNA"/>
</dbReference>
<dbReference type="SUPFAM" id="SSF56935">
    <property type="entry name" value="Porins"/>
    <property type="match status" value="1"/>
</dbReference>
<evidence type="ECO:0000313" key="10">
    <source>
        <dbReference type="EMBL" id="QJB32560.1"/>
    </source>
</evidence>
<evidence type="ECO:0000256" key="4">
    <source>
        <dbReference type="ARBA" id="ARBA00022692"/>
    </source>
</evidence>
<dbReference type="SUPFAM" id="SSF49464">
    <property type="entry name" value="Carboxypeptidase regulatory domain-like"/>
    <property type="match status" value="1"/>
</dbReference>
<evidence type="ECO:0000256" key="6">
    <source>
        <dbReference type="ARBA" id="ARBA00023237"/>
    </source>
</evidence>
<feature type="domain" description="TonB-dependent receptor plug" evidence="9">
    <location>
        <begin position="175"/>
        <end position="303"/>
    </location>
</feature>
<evidence type="ECO:0000256" key="1">
    <source>
        <dbReference type="ARBA" id="ARBA00004571"/>
    </source>
</evidence>